<reference evidence="2" key="2">
    <citation type="submission" date="2008-08" db="EMBL/GenBank/DDBJ databases">
        <authorList>
            <consortium name="Diatom Consortium"/>
            <person name="Grigoriev I."/>
            <person name="Grimwood J."/>
            <person name="Kuo A."/>
            <person name="Otillar R.P."/>
            <person name="Salamov A."/>
            <person name="Detter J.C."/>
            <person name="Lindquist E."/>
            <person name="Shapiro H."/>
            <person name="Lucas S."/>
            <person name="Glavina del Rio T."/>
            <person name="Pitluck S."/>
            <person name="Rokhsar D."/>
            <person name="Bowler C."/>
        </authorList>
    </citation>
    <scope>GENOME REANNOTATION</scope>
    <source>
        <strain evidence="2">CCAP 1055/1</strain>
    </source>
</reference>
<dbReference type="EMBL" id="CM000615">
    <property type="protein sequence ID" value="EEC46915.1"/>
    <property type="molecule type" value="Genomic_DNA"/>
</dbReference>
<dbReference type="KEGG" id="pti:PHATRDRAFT_47335"/>
<evidence type="ECO:0000313" key="2">
    <source>
        <dbReference type="Proteomes" id="UP000000759"/>
    </source>
</evidence>
<protein>
    <submittedName>
        <fullName evidence="1">Uncharacterized protein</fullName>
    </submittedName>
</protein>
<keyword evidence="2" id="KW-1185">Reference proteome</keyword>
<dbReference type="GeneID" id="7202496"/>
<dbReference type="InParanoid" id="B7G2Z8"/>
<dbReference type="AlphaFoldDB" id="B7G2Z8"/>
<dbReference type="OrthoDB" id="45276at2759"/>
<name>B7G2Z8_PHATC</name>
<proteinExistence type="predicted"/>
<accession>B7G2Z8</accession>
<organism evidence="1 2">
    <name type="scientific">Phaeodactylum tricornutum (strain CCAP 1055/1)</name>
    <dbReference type="NCBI Taxonomy" id="556484"/>
    <lineage>
        <taxon>Eukaryota</taxon>
        <taxon>Sar</taxon>
        <taxon>Stramenopiles</taxon>
        <taxon>Ochrophyta</taxon>
        <taxon>Bacillariophyta</taxon>
        <taxon>Bacillariophyceae</taxon>
        <taxon>Bacillariophycidae</taxon>
        <taxon>Naviculales</taxon>
        <taxon>Phaeodactylaceae</taxon>
        <taxon>Phaeodactylum</taxon>
    </lineage>
</organism>
<gene>
    <name evidence="1" type="ORF">PHATRDRAFT_47335</name>
</gene>
<reference evidence="1 2" key="1">
    <citation type="journal article" date="2008" name="Nature">
        <title>The Phaeodactylum genome reveals the evolutionary history of diatom genomes.</title>
        <authorList>
            <person name="Bowler C."/>
            <person name="Allen A.E."/>
            <person name="Badger J.H."/>
            <person name="Grimwood J."/>
            <person name="Jabbari K."/>
            <person name="Kuo A."/>
            <person name="Maheswari U."/>
            <person name="Martens C."/>
            <person name="Maumus F."/>
            <person name="Otillar R.P."/>
            <person name="Rayko E."/>
            <person name="Salamov A."/>
            <person name="Vandepoele K."/>
            <person name="Beszteri B."/>
            <person name="Gruber A."/>
            <person name="Heijde M."/>
            <person name="Katinka M."/>
            <person name="Mock T."/>
            <person name="Valentin K."/>
            <person name="Verret F."/>
            <person name="Berges J.A."/>
            <person name="Brownlee C."/>
            <person name="Cadoret J.P."/>
            <person name="Chiovitti A."/>
            <person name="Choi C.J."/>
            <person name="Coesel S."/>
            <person name="De Martino A."/>
            <person name="Detter J.C."/>
            <person name="Durkin C."/>
            <person name="Falciatore A."/>
            <person name="Fournet J."/>
            <person name="Haruta M."/>
            <person name="Huysman M.J."/>
            <person name="Jenkins B.D."/>
            <person name="Jiroutova K."/>
            <person name="Jorgensen R.E."/>
            <person name="Joubert Y."/>
            <person name="Kaplan A."/>
            <person name="Kroger N."/>
            <person name="Kroth P.G."/>
            <person name="La Roche J."/>
            <person name="Lindquist E."/>
            <person name="Lommer M."/>
            <person name="Martin-Jezequel V."/>
            <person name="Lopez P.J."/>
            <person name="Lucas S."/>
            <person name="Mangogna M."/>
            <person name="McGinnis K."/>
            <person name="Medlin L.K."/>
            <person name="Montsant A."/>
            <person name="Oudot-Le Secq M.P."/>
            <person name="Napoli C."/>
            <person name="Obornik M."/>
            <person name="Parker M.S."/>
            <person name="Petit J.L."/>
            <person name="Porcel B.M."/>
            <person name="Poulsen N."/>
            <person name="Robison M."/>
            <person name="Rychlewski L."/>
            <person name="Rynearson T.A."/>
            <person name="Schmutz J."/>
            <person name="Shapiro H."/>
            <person name="Siaut M."/>
            <person name="Stanley M."/>
            <person name="Sussman M.R."/>
            <person name="Taylor A.R."/>
            <person name="Vardi A."/>
            <person name="von Dassow P."/>
            <person name="Vyverman W."/>
            <person name="Willis A."/>
            <person name="Wyrwicz L.S."/>
            <person name="Rokhsar D.S."/>
            <person name="Weissenbach J."/>
            <person name="Armbrust E.V."/>
            <person name="Green B.R."/>
            <person name="Van de Peer Y."/>
            <person name="Grigoriev I.V."/>
        </authorList>
    </citation>
    <scope>NUCLEOTIDE SEQUENCE [LARGE SCALE GENOMIC DNA]</scope>
    <source>
        <strain evidence="1 2">CCAP 1055/1</strain>
    </source>
</reference>
<sequence length="290" mass="32883">MFFGYHIPYSIPFHRFDCEKQIFCFGGVLQQQSLAEYDLEHSAIGQSDIPILTMAALPSNAPQTSLLFRRLYRSLLKSAKPFCFPSPNAKVFSCLLHRAGFEDESWEDFLRYRTPTDADEASEPMNEENEAHHVLFRRLLREVISENGELGIRQMQFPSHIGDASHFTNIIRREFKESAGCVSSHFDIITRKETSFLALRELNKKLAWADILEQKAPTPHPRQPARSVICILDHTGENENRDEVPTSNYGTYGLIVNRLATSSSSGKTLSLEEVLKPLPDDIMQAFSGSS</sequence>
<dbReference type="PaxDb" id="2850-Phatr47335"/>
<feature type="non-terminal residue" evidence="1">
    <location>
        <position position="290"/>
    </location>
</feature>
<evidence type="ECO:0000313" key="1">
    <source>
        <dbReference type="EMBL" id="EEC46915.1"/>
    </source>
</evidence>
<dbReference type="Proteomes" id="UP000000759">
    <property type="component" value="Chromosome 13"/>
</dbReference>
<dbReference type="RefSeq" id="XP_002181701.1">
    <property type="nucleotide sequence ID" value="XM_002181665.1"/>
</dbReference>